<accession>A0A1T4N0R8</accession>
<organism evidence="1 2">
    <name type="scientific">Porphyromonas cangingivalis</name>
    <dbReference type="NCBI Taxonomy" id="36874"/>
    <lineage>
        <taxon>Bacteria</taxon>
        <taxon>Pseudomonadati</taxon>
        <taxon>Bacteroidota</taxon>
        <taxon>Bacteroidia</taxon>
        <taxon>Bacteroidales</taxon>
        <taxon>Porphyromonadaceae</taxon>
        <taxon>Porphyromonas</taxon>
    </lineage>
</organism>
<dbReference type="AlphaFoldDB" id="A0A1T4N0R8"/>
<sequence length="109" mass="13239">MKAYEEERSFIQRFMPPFFALLNVRRLLAFMGFSDEQVTQMYRTGNAVRAKAKVYSSMYRRYFEEEDTMLCIEKDQKQKPFLSINGLSVPDWCEHKWQQLIRRNRARKL</sequence>
<evidence type="ECO:0000313" key="2">
    <source>
        <dbReference type="Proteomes" id="UP000189956"/>
    </source>
</evidence>
<gene>
    <name evidence="1" type="ORF">SAMN02745205_01737</name>
</gene>
<protein>
    <submittedName>
        <fullName evidence="1">Uncharacterized protein</fullName>
    </submittedName>
</protein>
<evidence type="ECO:0000313" key="1">
    <source>
        <dbReference type="EMBL" id="SJZ72950.1"/>
    </source>
</evidence>
<reference evidence="1 2" key="1">
    <citation type="submission" date="2017-02" db="EMBL/GenBank/DDBJ databases">
        <authorList>
            <person name="Peterson S.W."/>
        </authorList>
    </citation>
    <scope>NUCLEOTIDE SEQUENCE [LARGE SCALE GENOMIC DNA]</scope>
    <source>
        <strain evidence="1 2">ATCC 700135</strain>
    </source>
</reference>
<proteinExistence type="predicted"/>
<dbReference type="RefSeq" id="WP_234394723.1">
    <property type="nucleotide sequence ID" value="NZ_LR134506.1"/>
</dbReference>
<name>A0A1T4N0R8_PORCN</name>
<dbReference type="Proteomes" id="UP000189956">
    <property type="component" value="Unassembled WGS sequence"/>
</dbReference>
<dbReference type="EMBL" id="FUWL01000017">
    <property type="protein sequence ID" value="SJZ72950.1"/>
    <property type="molecule type" value="Genomic_DNA"/>
</dbReference>